<dbReference type="RefSeq" id="XP_026764182.2">
    <property type="nucleotide sequence ID" value="XM_026908381.3"/>
</dbReference>
<dbReference type="InterPro" id="IPR017907">
    <property type="entry name" value="Znf_RING_CS"/>
</dbReference>
<dbReference type="Pfam" id="PF13639">
    <property type="entry name" value="zf-RING_2"/>
    <property type="match status" value="1"/>
</dbReference>
<evidence type="ECO:0000256" key="2">
    <source>
        <dbReference type="ARBA" id="ARBA00022771"/>
    </source>
</evidence>
<dbReference type="SMART" id="SM00184">
    <property type="entry name" value="RING"/>
    <property type="match status" value="1"/>
</dbReference>
<evidence type="ECO:0000313" key="8">
    <source>
        <dbReference type="RefSeq" id="XP_026764182.2"/>
    </source>
</evidence>
<dbReference type="Proteomes" id="UP001652740">
    <property type="component" value="Unplaced"/>
</dbReference>
<dbReference type="InterPro" id="IPR049627">
    <property type="entry name" value="SLX8"/>
</dbReference>
<evidence type="ECO:0000256" key="1">
    <source>
        <dbReference type="ARBA" id="ARBA00022723"/>
    </source>
</evidence>
<dbReference type="InParanoid" id="A0A6J1X3Q7"/>
<name>A0A6J1X3Q7_GALME</name>
<feature type="domain" description="RING-type" evidence="6">
    <location>
        <begin position="618"/>
        <end position="659"/>
    </location>
</feature>
<dbReference type="GeneID" id="113522628"/>
<keyword evidence="2 4" id="KW-0863">Zinc-finger</keyword>
<reference evidence="8" key="1">
    <citation type="submission" date="2025-08" db="UniProtKB">
        <authorList>
            <consortium name="RefSeq"/>
        </authorList>
    </citation>
    <scope>IDENTIFICATION</scope>
    <source>
        <tissue evidence="8">Whole larvae</tissue>
    </source>
</reference>
<sequence>MPKSKEQNVLSRKRPSNSGTINSKNVPPKKKKSLVKTYHENSITKSKQLIQKLKVTSSKSSGARKPRSRPVTDETRICGNGKLMPPLAELEAMFDDSDDDSNAQPIPTQNIELTSPKTMQKITSKLMDIVTNLPNHINLIEQDPAPPIISSKKRKKPDVPYVVGCKDRPKIPYRPSVNFCKGHDYRIENYDDGGPKKRAKRTKAVNISKSIFNAKSDEIATHLKDCENDSDDSNKTVEYDFPNSSWPRSFSPLPSTSKDSSIILQNEKRFNDSLMQEKISDDHVNDVEAIEIPCETIILDDEPDVKKKTKPNIISEEIILDDSDDYLEIVEPINTYTTKCENVGTTSSINIDYYNSDFNQSCEEITEVINVDDVIAENQAIIKRFSQVESLNSVTNVDIAELNSSIINNDTVIINESVISNNKMANTTKKEQSLQLNDNEQNASNVSITNRYKNYKAIYKIVTDFFSGKATDNVNNTNSIIKLTGLDHLLIKFNDWLKTFNFNKIIDKSKTETNISSSSGYESNDIITIDDNTLPTPNTNEILNLPNQYTNEHTIINLDNIVSNDIVTSSVQDFRRLRKNKKLKNKSQSLSTILPNHTQLPPFMRSQTNAPPKGIGDCPICMDSLANNSVASTLCGHVFCMECIKAAIKTSGKKCPTCRKVLKGVGYHQLFL</sequence>
<feature type="region of interest" description="Disordered" evidence="5">
    <location>
        <begin position="1"/>
        <end position="82"/>
    </location>
</feature>
<dbReference type="PROSITE" id="PS00518">
    <property type="entry name" value="ZF_RING_1"/>
    <property type="match status" value="1"/>
</dbReference>
<accession>A0A6J1X3Q7</accession>
<dbReference type="InterPro" id="IPR001841">
    <property type="entry name" value="Znf_RING"/>
</dbReference>
<evidence type="ECO:0000256" key="3">
    <source>
        <dbReference type="ARBA" id="ARBA00022833"/>
    </source>
</evidence>
<keyword evidence="3" id="KW-0862">Zinc</keyword>
<dbReference type="CDD" id="cd16449">
    <property type="entry name" value="RING-HC"/>
    <property type="match status" value="1"/>
</dbReference>
<dbReference type="KEGG" id="gmw:113522628"/>
<keyword evidence="1" id="KW-0479">Metal-binding</keyword>
<evidence type="ECO:0000256" key="5">
    <source>
        <dbReference type="SAM" id="MobiDB-lite"/>
    </source>
</evidence>
<proteinExistence type="predicted"/>
<dbReference type="PANTHER" id="PTHR47094">
    <property type="entry name" value="ELFLESS, ISOFORM B"/>
    <property type="match status" value="1"/>
</dbReference>
<evidence type="ECO:0000259" key="6">
    <source>
        <dbReference type="PROSITE" id="PS50089"/>
    </source>
</evidence>
<dbReference type="Gene3D" id="3.30.40.10">
    <property type="entry name" value="Zinc/RING finger domain, C3HC4 (zinc finger)"/>
    <property type="match status" value="1"/>
</dbReference>
<organism evidence="7 8">
    <name type="scientific">Galleria mellonella</name>
    <name type="common">Greater wax moth</name>
    <dbReference type="NCBI Taxonomy" id="7137"/>
    <lineage>
        <taxon>Eukaryota</taxon>
        <taxon>Metazoa</taxon>
        <taxon>Ecdysozoa</taxon>
        <taxon>Arthropoda</taxon>
        <taxon>Hexapoda</taxon>
        <taxon>Insecta</taxon>
        <taxon>Pterygota</taxon>
        <taxon>Neoptera</taxon>
        <taxon>Endopterygota</taxon>
        <taxon>Lepidoptera</taxon>
        <taxon>Glossata</taxon>
        <taxon>Ditrysia</taxon>
        <taxon>Pyraloidea</taxon>
        <taxon>Pyralidae</taxon>
        <taxon>Galleriinae</taxon>
        <taxon>Galleria</taxon>
    </lineage>
</organism>
<protein>
    <submittedName>
        <fullName evidence="8">Uncharacterized protein LOC113522628</fullName>
    </submittedName>
</protein>
<dbReference type="GO" id="GO:0008270">
    <property type="term" value="F:zinc ion binding"/>
    <property type="evidence" value="ECO:0007669"/>
    <property type="project" value="UniProtKB-KW"/>
</dbReference>
<dbReference type="AlphaFoldDB" id="A0A6J1X3Q7"/>
<dbReference type="PROSITE" id="PS50089">
    <property type="entry name" value="ZF_RING_2"/>
    <property type="match status" value="1"/>
</dbReference>
<evidence type="ECO:0000256" key="4">
    <source>
        <dbReference type="PROSITE-ProRule" id="PRU00175"/>
    </source>
</evidence>
<evidence type="ECO:0000313" key="7">
    <source>
        <dbReference type="Proteomes" id="UP001652740"/>
    </source>
</evidence>
<feature type="compositionally biased region" description="Polar residues" evidence="5">
    <location>
        <begin position="40"/>
        <end position="61"/>
    </location>
</feature>
<dbReference type="InterPro" id="IPR013083">
    <property type="entry name" value="Znf_RING/FYVE/PHD"/>
</dbReference>
<keyword evidence="7" id="KW-1185">Reference proteome</keyword>
<dbReference type="SUPFAM" id="SSF57850">
    <property type="entry name" value="RING/U-box"/>
    <property type="match status" value="1"/>
</dbReference>
<gene>
    <name evidence="8" type="primary">LOC113522628</name>
</gene>
<dbReference type="PANTHER" id="PTHR47094:SF1">
    <property type="entry name" value="RING-TYPE E3 UBIQUITIN TRANSFERASE"/>
    <property type="match status" value="1"/>
</dbReference>